<feature type="transmembrane region" description="Helical" evidence="1">
    <location>
        <begin position="225"/>
        <end position="242"/>
    </location>
</feature>
<organism evidence="2 3">
    <name type="scientific">Paenibacillus brasilensis</name>
    <dbReference type="NCBI Taxonomy" id="128574"/>
    <lineage>
        <taxon>Bacteria</taxon>
        <taxon>Bacillati</taxon>
        <taxon>Bacillota</taxon>
        <taxon>Bacilli</taxon>
        <taxon>Bacillales</taxon>
        <taxon>Paenibacillaceae</taxon>
        <taxon>Paenibacillus</taxon>
    </lineage>
</organism>
<proteinExistence type="predicted"/>
<accession>A0ABU0L1F9</accession>
<keyword evidence="1" id="KW-0472">Membrane</keyword>
<dbReference type="EMBL" id="JAUSWA010000022">
    <property type="protein sequence ID" value="MDQ0495495.1"/>
    <property type="molecule type" value="Genomic_DNA"/>
</dbReference>
<feature type="transmembrane region" description="Helical" evidence="1">
    <location>
        <begin position="680"/>
        <end position="701"/>
    </location>
</feature>
<protein>
    <submittedName>
        <fullName evidence="2">Bacteriocin-associated integral membrane protein</fullName>
    </submittedName>
</protein>
<dbReference type="NCBIfam" id="TIGR01654">
    <property type="entry name" value="bact_immun_7tm"/>
    <property type="match status" value="1"/>
</dbReference>
<keyword evidence="1" id="KW-0812">Transmembrane</keyword>
<feature type="transmembrane region" description="Helical" evidence="1">
    <location>
        <begin position="263"/>
        <end position="288"/>
    </location>
</feature>
<feature type="transmembrane region" description="Helical" evidence="1">
    <location>
        <begin position="632"/>
        <end position="659"/>
    </location>
</feature>
<evidence type="ECO:0000313" key="3">
    <source>
        <dbReference type="Proteomes" id="UP001242811"/>
    </source>
</evidence>
<dbReference type="Proteomes" id="UP001242811">
    <property type="component" value="Unassembled WGS sequence"/>
</dbReference>
<feature type="transmembrane region" description="Helical" evidence="1">
    <location>
        <begin position="294"/>
        <end position="320"/>
    </location>
</feature>
<dbReference type="Pfam" id="PF07242">
    <property type="entry name" value="DUF1430"/>
    <property type="match status" value="1"/>
</dbReference>
<evidence type="ECO:0000313" key="2">
    <source>
        <dbReference type="EMBL" id="MDQ0495495.1"/>
    </source>
</evidence>
<feature type="transmembrane region" description="Helical" evidence="1">
    <location>
        <begin position="707"/>
        <end position="728"/>
    </location>
</feature>
<name>A0ABU0L1F9_9BACL</name>
<gene>
    <name evidence="2" type="ORF">QOZ95_003674</name>
</gene>
<keyword evidence="1" id="KW-1133">Transmembrane helix</keyword>
<evidence type="ECO:0000256" key="1">
    <source>
        <dbReference type="SAM" id="Phobius"/>
    </source>
</evidence>
<dbReference type="RefSeq" id="WP_167518646.1">
    <property type="nucleotide sequence ID" value="NZ_CP045298.1"/>
</dbReference>
<reference evidence="2 3" key="1">
    <citation type="submission" date="2023-07" db="EMBL/GenBank/DDBJ databases">
        <title>Genomic Encyclopedia of Type Strains, Phase IV (KMG-IV): sequencing the most valuable type-strain genomes for metagenomic binning, comparative biology and taxonomic classification.</title>
        <authorList>
            <person name="Goeker M."/>
        </authorList>
    </citation>
    <scope>NUCLEOTIDE SEQUENCE [LARGE SCALE GENOMIC DNA]</scope>
    <source>
        <strain evidence="2 3">DSM 14914</strain>
    </source>
</reference>
<dbReference type="InterPro" id="IPR006541">
    <property type="entry name" value="Bacteriocin_ass"/>
</dbReference>
<feature type="transmembrane region" description="Helical" evidence="1">
    <location>
        <begin position="340"/>
        <end position="362"/>
    </location>
</feature>
<comment type="caution">
    <text evidence="2">The sequence shown here is derived from an EMBL/GenBank/DDBJ whole genome shotgun (WGS) entry which is preliminary data.</text>
</comment>
<sequence>MKKIAVCFLIILSIISFSIIYIQTDIDQFNDIAHLERSIAREFSIPEASLLANPLEFYPILAKAAREAQVNIIRTGINYKPDNQIEIVKYVLLYSDSQIYNKIRITSGRKLAPQDMENGKYFLSSVQTHNANQIGMIQDFGQNDQITVQPLILSYQHLPTAGVYYVETTEPQKFKYFLQLLSKHLNDQFKLTHSNFRIKSDTLMSHVKNLDTPKNSPSLITLTQIQYGLFLLILIFLVYSVFNQSKMIGIYKLHGITNWRIWFNLLGKIIIISAIVSTFFCGIFSLLIPNAGLLFAISAMLFMLQSYIILLFISFIPFIYVYRLTINQIIKNRKPTQGIFILNTVAKLIFSILIIVSGTSLITQYHEFKNQQQNLKGWENSKDYGTFYPVFTGYDQHDMRTGSTGFDEITADHLYPIVNKMGALLINARQYEETALKLDSDYKGIRTVKVNNNYLQQYPVYDLHREKVSVSENNKHWLLLVPEKYRNKEKEIKSFFIEDRKMLFDYERKTYKHQVDKHLENQTIEIIWLTNHQLLFSFNPDVFKSEHNFILEPIIEVVTEKNSFITDCTGILGNGGTDPLKIKLVNRDTAQTYKALEAELKKLHIDDNLKYIVTVDQYILTRIYALQDGLKLLSLIIFGITLVLLFLIAQNLILLFNKYEQTFIIRKLFGFGFFKTYREFIRWFIATWAIQATIAVCFSPTFGVEFLVVLAFFITVELLASAITVALIERKNRISVLKGGTL</sequence>
<keyword evidence="3" id="KW-1185">Reference proteome</keyword>